<name>A0AAW1L4A0_POPJA</name>
<dbReference type="Gene3D" id="3.40.50.150">
    <property type="entry name" value="Vaccinia Virus protein VP39"/>
    <property type="match status" value="1"/>
</dbReference>
<dbReference type="InterPro" id="IPR029063">
    <property type="entry name" value="SAM-dependent_MTases_sf"/>
</dbReference>
<dbReference type="SUPFAM" id="SSF53335">
    <property type="entry name" value="S-adenosyl-L-methionine-dependent methyltransferases"/>
    <property type="match status" value="1"/>
</dbReference>
<evidence type="ECO:0000313" key="15">
    <source>
        <dbReference type="EMBL" id="KAK9728091.1"/>
    </source>
</evidence>
<sequence>MSAFTTPTWETSVIGDKNASQLFNTAVKFRTSKRIKRKPRKQKTTTNNDLQNSLNSNDHKKQDNLKNRDQKRIFDKNKQRSTNLSIAINKSKFNRNGFNVLKKNKIQPTSKSAETVVKRTEKRKLKKMKQHNKIKNEATFEVGKKTNSQLSSKTVSGIGCMTDKNKNGVTKPEKKRQKLINLLSTAPTVETKRLNMLSLRERMIEKLKASRFRYINEQIYNSGSKEIQQYFAKDPHAFQAYHEGYRQQVSKWPVNPIDIIIKTVKKMPMDHVIADLGCGDAKLAKSVPQKVHSFDLVAANDLVVACDMSQIPLGNESVDVVVFCLSLMGNNIREYLFEANRILKNGGILKIAEVESRFDSLDNFLEGVKRFGFVNARKDLSNNLFYFLDFKKTFHCKSLHKLPTIGLHPCLYKRR</sequence>
<dbReference type="GO" id="GO:0032259">
    <property type="term" value="P:methylation"/>
    <property type="evidence" value="ECO:0007669"/>
    <property type="project" value="UniProtKB-KW"/>
</dbReference>
<dbReference type="GO" id="GO:0006364">
    <property type="term" value="P:rRNA processing"/>
    <property type="evidence" value="ECO:0007669"/>
    <property type="project" value="UniProtKB-UniRule"/>
</dbReference>
<evidence type="ECO:0000256" key="10">
    <source>
        <dbReference type="ARBA" id="ARBA00023015"/>
    </source>
</evidence>
<feature type="compositionally biased region" description="Basic and acidic residues" evidence="14">
    <location>
        <begin position="57"/>
        <end position="78"/>
    </location>
</feature>
<evidence type="ECO:0000256" key="1">
    <source>
        <dbReference type="ARBA" id="ARBA00004604"/>
    </source>
</evidence>
<evidence type="ECO:0000256" key="12">
    <source>
        <dbReference type="ARBA" id="ARBA00023242"/>
    </source>
</evidence>
<evidence type="ECO:0000256" key="4">
    <source>
        <dbReference type="ARBA" id="ARBA00022491"/>
    </source>
</evidence>
<keyword evidence="16" id="KW-1185">Reference proteome</keyword>
<dbReference type="GO" id="GO:0033553">
    <property type="term" value="C:rDNA heterochromatin"/>
    <property type="evidence" value="ECO:0007669"/>
    <property type="project" value="TreeGrafter"/>
</dbReference>
<evidence type="ECO:0000256" key="6">
    <source>
        <dbReference type="ARBA" id="ARBA00022603"/>
    </source>
</evidence>
<keyword evidence="9" id="KW-0156">Chromatin regulator</keyword>
<dbReference type="InterPro" id="IPR042036">
    <property type="entry name" value="RRP8_N"/>
</dbReference>
<gene>
    <name evidence="15" type="ORF">QE152_g18176</name>
</gene>
<feature type="compositionally biased region" description="Low complexity" evidence="14">
    <location>
        <begin position="45"/>
        <end position="56"/>
    </location>
</feature>
<feature type="region of interest" description="Disordered" evidence="14">
    <location>
        <begin position="153"/>
        <end position="174"/>
    </location>
</feature>
<reference evidence="15 16" key="1">
    <citation type="journal article" date="2024" name="BMC Genomics">
        <title>De novo assembly and annotation of Popillia japonica's genome with initial clues to its potential as an invasive pest.</title>
        <authorList>
            <person name="Cucini C."/>
            <person name="Boschi S."/>
            <person name="Funari R."/>
            <person name="Cardaioli E."/>
            <person name="Iannotti N."/>
            <person name="Marturano G."/>
            <person name="Paoli F."/>
            <person name="Bruttini M."/>
            <person name="Carapelli A."/>
            <person name="Frati F."/>
            <person name="Nardi F."/>
        </authorList>
    </citation>
    <scope>NUCLEOTIDE SEQUENCE [LARGE SCALE GENOMIC DNA]</scope>
    <source>
        <strain evidence="15">DMR45628</strain>
    </source>
</reference>
<evidence type="ECO:0000256" key="7">
    <source>
        <dbReference type="ARBA" id="ARBA00022679"/>
    </source>
</evidence>
<dbReference type="GO" id="GO:0008168">
    <property type="term" value="F:methyltransferase activity"/>
    <property type="evidence" value="ECO:0007669"/>
    <property type="project" value="UniProtKB-KW"/>
</dbReference>
<dbReference type="Pfam" id="PF05148">
    <property type="entry name" value="Methyltransf_8"/>
    <property type="match status" value="1"/>
</dbReference>
<dbReference type="EC" id="2.1.1.-" evidence="13"/>
<keyword evidence="11" id="KW-0804">Transcription</keyword>
<feature type="region of interest" description="Disordered" evidence="14">
    <location>
        <begin position="32"/>
        <end position="78"/>
    </location>
</feature>
<keyword evidence="10" id="KW-0805">Transcription regulation</keyword>
<evidence type="ECO:0000256" key="5">
    <source>
        <dbReference type="ARBA" id="ARBA00022552"/>
    </source>
</evidence>
<dbReference type="PANTHER" id="PTHR12787:SF0">
    <property type="entry name" value="RIBOSOMAL RNA-PROCESSING PROTEIN 8"/>
    <property type="match status" value="1"/>
</dbReference>
<keyword evidence="6 13" id="KW-0489">Methyltransferase</keyword>
<dbReference type="CDD" id="cd02440">
    <property type="entry name" value="AdoMet_MTases"/>
    <property type="match status" value="1"/>
</dbReference>
<protein>
    <recommendedName>
        <fullName evidence="3 13">Ribosomal RNA-processing protein 8</fullName>
        <ecNumber evidence="13">2.1.1.-</ecNumber>
    </recommendedName>
</protein>
<comment type="function">
    <text evidence="13">Probable methyltransferase required to silence rDNA.</text>
</comment>
<evidence type="ECO:0000256" key="3">
    <source>
        <dbReference type="ARBA" id="ARBA00020203"/>
    </source>
</evidence>
<dbReference type="FunFam" id="1.10.10.2150:FF:000001">
    <property type="entry name" value="Ribosomal RNA-processing protein 8"/>
    <property type="match status" value="1"/>
</dbReference>
<organism evidence="15 16">
    <name type="scientific">Popillia japonica</name>
    <name type="common">Japanese beetle</name>
    <dbReference type="NCBI Taxonomy" id="7064"/>
    <lineage>
        <taxon>Eukaryota</taxon>
        <taxon>Metazoa</taxon>
        <taxon>Ecdysozoa</taxon>
        <taxon>Arthropoda</taxon>
        <taxon>Hexapoda</taxon>
        <taxon>Insecta</taxon>
        <taxon>Pterygota</taxon>
        <taxon>Neoptera</taxon>
        <taxon>Endopterygota</taxon>
        <taxon>Coleoptera</taxon>
        <taxon>Polyphaga</taxon>
        <taxon>Scarabaeiformia</taxon>
        <taxon>Scarabaeidae</taxon>
        <taxon>Rutelinae</taxon>
        <taxon>Popillia</taxon>
    </lineage>
</organism>
<evidence type="ECO:0000256" key="14">
    <source>
        <dbReference type="SAM" id="MobiDB-lite"/>
    </source>
</evidence>
<dbReference type="GO" id="GO:0005730">
    <property type="term" value="C:nucleolus"/>
    <property type="evidence" value="ECO:0007669"/>
    <property type="project" value="UniProtKB-SubCell"/>
</dbReference>
<dbReference type="GO" id="GO:0000183">
    <property type="term" value="P:rDNA heterochromatin formation"/>
    <property type="evidence" value="ECO:0007669"/>
    <property type="project" value="TreeGrafter"/>
</dbReference>
<dbReference type="FunFam" id="3.40.50.150:FF:000068">
    <property type="entry name" value="Ribosomal RNA-processing protein 8"/>
    <property type="match status" value="1"/>
</dbReference>
<accession>A0AAW1L4A0</accession>
<evidence type="ECO:0000256" key="13">
    <source>
        <dbReference type="RuleBase" id="RU365074"/>
    </source>
</evidence>
<dbReference type="GO" id="GO:0005677">
    <property type="term" value="C:chromatin silencing complex"/>
    <property type="evidence" value="ECO:0007669"/>
    <property type="project" value="TreeGrafter"/>
</dbReference>
<keyword evidence="12 13" id="KW-0539">Nucleus</keyword>
<keyword evidence="4" id="KW-0678">Repressor</keyword>
<keyword evidence="7 13" id="KW-0808">Transferase</keyword>
<dbReference type="AlphaFoldDB" id="A0AAW1L4A0"/>
<dbReference type="GO" id="GO:0046015">
    <property type="term" value="P:regulation of transcription by glucose"/>
    <property type="evidence" value="ECO:0007669"/>
    <property type="project" value="TreeGrafter"/>
</dbReference>
<comment type="caution">
    <text evidence="15">The sequence shown here is derived from an EMBL/GenBank/DDBJ whole genome shotgun (WGS) entry which is preliminary data.</text>
</comment>
<comment type="similarity">
    <text evidence="2 13">Belongs to the methyltransferase superfamily. RRP8 family.</text>
</comment>
<dbReference type="GO" id="GO:0042149">
    <property type="term" value="P:cellular response to glucose starvation"/>
    <property type="evidence" value="ECO:0007669"/>
    <property type="project" value="TreeGrafter"/>
</dbReference>
<evidence type="ECO:0000256" key="8">
    <source>
        <dbReference type="ARBA" id="ARBA00022691"/>
    </source>
</evidence>
<dbReference type="InterPro" id="IPR007823">
    <property type="entry name" value="RRP8"/>
</dbReference>
<proteinExistence type="inferred from homology"/>
<evidence type="ECO:0000256" key="9">
    <source>
        <dbReference type="ARBA" id="ARBA00022853"/>
    </source>
</evidence>
<comment type="subcellular location">
    <subcellularLocation>
        <location evidence="1 13">Nucleus</location>
        <location evidence="1 13">Nucleolus</location>
    </subcellularLocation>
</comment>
<feature type="compositionally biased region" description="Basic residues" evidence="14">
    <location>
        <begin position="32"/>
        <end position="43"/>
    </location>
</feature>
<evidence type="ECO:0000256" key="11">
    <source>
        <dbReference type="ARBA" id="ARBA00023163"/>
    </source>
</evidence>
<evidence type="ECO:0000256" key="2">
    <source>
        <dbReference type="ARBA" id="ARBA00006301"/>
    </source>
</evidence>
<evidence type="ECO:0000313" key="16">
    <source>
        <dbReference type="Proteomes" id="UP001458880"/>
    </source>
</evidence>
<dbReference type="Gene3D" id="1.10.10.2150">
    <property type="entry name" value="Ribosomal RNA-processing protein 8, N-terminal domain"/>
    <property type="match status" value="1"/>
</dbReference>
<dbReference type="PANTHER" id="PTHR12787">
    <property type="entry name" value="RIBOSOMAL RNA-PROCESSING PROTEIN 8"/>
    <property type="match status" value="1"/>
</dbReference>
<dbReference type="EMBL" id="JASPKY010000172">
    <property type="protein sequence ID" value="KAK9728091.1"/>
    <property type="molecule type" value="Genomic_DNA"/>
</dbReference>
<dbReference type="Proteomes" id="UP001458880">
    <property type="component" value="Unassembled WGS sequence"/>
</dbReference>
<keyword evidence="5 13" id="KW-0698">rRNA processing</keyword>
<keyword evidence="8 13" id="KW-0949">S-adenosyl-L-methionine</keyword>